<name>A0AAD8LGC4_TARER</name>
<accession>A0AAD8LGC4</accession>
<keyword evidence="2" id="KW-1185">Reference proteome</keyword>
<proteinExistence type="predicted"/>
<protein>
    <submittedName>
        <fullName evidence="1">Uncharacterized protein</fullName>
    </submittedName>
</protein>
<dbReference type="Proteomes" id="UP001229421">
    <property type="component" value="Unassembled WGS sequence"/>
</dbReference>
<sequence>MTRRLASTGKIKYTLVFFQWNLRCIPFEARLDRNVNDYVLVNDDNVGSKFRPLNDRKLDAFNTSIS</sequence>
<evidence type="ECO:0000313" key="1">
    <source>
        <dbReference type="EMBL" id="KAK1438651.1"/>
    </source>
</evidence>
<evidence type="ECO:0000313" key="2">
    <source>
        <dbReference type="Proteomes" id="UP001229421"/>
    </source>
</evidence>
<comment type="caution">
    <text evidence="1">The sequence shown here is derived from an EMBL/GenBank/DDBJ whole genome shotgun (WGS) entry which is preliminary data.</text>
</comment>
<dbReference type="EMBL" id="JAUHHV010000001">
    <property type="protein sequence ID" value="KAK1438651.1"/>
    <property type="molecule type" value="Genomic_DNA"/>
</dbReference>
<reference evidence="1" key="1">
    <citation type="journal article" date="2023" name="bioRxiv">
        <title>Improved chromosome-level genome assembly for marigold (Tagetes erecta).</title>
        <authorList>
            <person name="Jiang F."/>
            <person name="Yuan L."/>
            <person name="Wang S."/>
            <person name="Wang H."/>
            <person name="Xu D."/>
            <person name="Wang A."/>
            <person name="Fan W."/>
        </authorList>
    </citation>
    <scope>NUCLEOTIDE SEQUENCE</scope>
    <source>
        <strain evidence="1">WSJ</strain>
        <tissue evidence="1">Leaf</tissue>
    </source>
</reference>
<organism evidence="1 2">
    <name type="scientific">Tagetes erecta</name>
    <name type="common">African marigold</name>
    <dbReference type="NCBI Taxonomy" id="13708"/>
    <lineage>
        <taxon>Eukaryota</taxon>
        <taxon>Viridiplantae</taxon>
        <taxon>Streptophyta</taxon>
        <taxon>Embryophyta</taxon>
        <taxon>Tracheophyta</taxon>
        <taxon>Spermatophyta</taxon>
        <taxon>Magnoliopsida</taxon>
        <taxon>eudicotyledons</taxon>
        <taxon>Gunneridae</taxon>
        <taxon>Pentapetalae</taxon>
        <taxon>asterids</taxon>
        <taxon>campanulids</taxon>
        <taxon>Asterales</taxon>
        <taxon>Asteraceae</taxon>
        <taxon>Asteroideae</taxon>
        <taxon>Heliantheae alliance</taxon>
        <taxon>Tageteae</taxon>
        <taxon>Tagetes</taxon>
    </lineage>
</organism>
<dbReference type="AlphaFoldDB" id="A0AAD8LGC4"/>
<gene>
    <name evidence="1" type="ORF">QVD17_04460</name>
</gene>